<evidence type="ECO:0000256" key="1">
    <source>
        <dbReference type="ARBA" id="ARBA00023015"/>
    </source>
</evidence>
<dbReference type="Pfam" id="PF01047">
    <property type="entry name" value="MarR"/>
    <property type="match status" value="1"/>
</dbReference>
<keyword evidence="3" id="KW-0804">Transcription</keyword>
<gene>
    <name evidence="5" type="ordered locus">Celgi_0496</name>
</gene>
<keyword evidence="2" id="KW-0238">DNA-binding</keyword>
<protein>
    <submittedName>
        <fullName evidence="5">Transcriptional regulator, MarR family</fullName>
    </submittedName>
</protein>
<accession>F8A603</accession>
<dbReference type="Gene3D" id="1.10.10.10">
    <property type="entry name" value="Winged helix-like DNA-binding domain superfamily/Winged helix DNA-binding domain"/>
    <property type="match status" value="1"/>
</dbReference>
<dbReference type="eggNOG" id="COG1846">
    <property type="taxonomic scope" value="Bacteria"/>
</dbReference>
<dbReference type="PROSITE" id="PS01117">
    <property type="entry name" value="HTH_MARR_1"/>
    <property type="match status" value="1"/>
</dbReference>
<dbReference type="PANTHER" id="PTHR39515">
    <property type="entry name" value="CONSERVED PROTEIN"/>
    <property type="match status" value="1"/>
</dbReference>
<dbReference type="STRING" id="593907.Celgi_0496"/>
<proteinExistence type="predicted"/>
<dbReference type="PANTHER" id="PTHR39515:SF2">
    <property type="entry name" value="HTH-TYPE TRANSCRIPTIONAL REGULATOR RV0880"/>
    <property type="match status" value="1"/>
</dbReference>
<keyword evidence="6" id="KW-1185">Reference proteome</keyword>
<keyword evidence="1" id="KW-0805">Transcription regulation</keyword>
<dbReference type="SMART" id="SM00347">
    <property type="entry name" value="HTH_MARR"/>
    <property type="match status" value="1"/>
</dbReference>
<dbReference type="InterPro" id="IPR000835">
    <property type="entry name" value="HTH_MarR-typ"/>
</dbReference>
<name>F8A603_CELGA</name>
<dbReference type="Proteomes" id="UP000000485">
    <property type="component" value="Chromosome"/>
</dbReference>
<dbReference type="GO" id="GO:0003677">
    <property type="term" value="F:DNA binding"/>
    <property type="evidence" value="ECO:0007669"/>
    <property type="project" value="UniProtKB-KW"/>
</dbReference>
<sequence>MSSTAPVPPTSDPVLDLLQDPAHDPVHDLAAELRGAIAVSSRRIRAERGDAGLTDPQYSVLMWLDKRGPLTPGQLAELERVQPPTVTRTVNCLVEDGLVAKGEHPSDGRAVLVSLTAAGIAEVAETRRRRHLWLAGRLADLTDDERALLADAAGVLRRLAES</sequence>
<reference evidence="6" key="1">
    <citation type="submission" date="2011-04" db="EMBL/GenBank/DDBJ databases">
        <title>Complete sequence of Cellvibrio gilvus ATCC 13127.</title>
        <authorList>
            <person name="Lucas S."/>
            <person name="Han J."/>
            <person name="Lapidus A."/>
            <person name="Cheng J.-F."/>
            <person name="Goodwin L."/>
            <person name="Pitluck S."/>
            <person name="Peters L."/>
            <person name="Munk A."/>
            <person name="Detter J.C."/>
            <person name="Han C."/>
            <person name="Tapia R."/>
            <person name="Land M."/>
            <person name="Hauser L."/>
            <person name="Kyrpides N."/>
            <person name="Ivanova N."/>
            <person name="Ovchinnikova G."/>
            <person name="Pagani I."/>
            <person name="Mead D."/>
            <person name="Brumm P."/>
            <person name="Woyke T."/>
        </authorList>
    </citation>
    <scope>NUCLEOTIDE SEQUENCE [LARGE SCALE GENOMIC DNA]</scope>
    <source>
        <strain evidence="6">ATCC 13127 / NRRL B-14078</strain>
    </source>
</reference>
<dbReference type="GO" id="GO:0003700">
    <property type="term" value="F:DNA-binding transcription factor activity"/>
    <property type="evidence" value="ECO:0007669"/>
    <property type="project" value="InterPro"/>
</dbReference>
<evidence type="ECO:0000313" key="5">
    <source>
        <dbReference type="EMBL" id="AEI11018.1"/>
    </source>
</evidence>
<evidence type="ECO:0000259" key="4">
    <source>
        <dbReference type="PROSITE" id="PS50995"/>
    </source>
</evidence>
<dbReference type="EMBL" id="CP002665">
    <property type="protein sequence ID" value="AEI11018.1"/>
    <property type="molecule type" value="Genomic_DNA"/>
</dbReference>
<dbReference type="KEGG" id="cga:Celgi_0496"/>
<dbReference type="InterPro" id="IPR036390">
    <property type="entry name" value="WH_DNA-bd_sf"/>
</dbReference>
<dbReference type="AlphaFoldDB" id="F8A603"/>
<dbReference type="InterPro" id="IPR052526">
    <property type="entry name" value="HTH-type_Bedaq_tolerance"/>
</dbReference>
<dbReference type="InterPro" id="IPR023187">
    <property type="entry name" value="Tscrpt_reg_MarR-type_CS"/>
</dbReference>
<evidence type="ECO:0000256" key="3">
    <source>
        <dbReference type="ARBA" id="ARBA00023163"/>
    </source>
</evidence>
<dbReference type="SUPFAM" id="SSF46785">
    <property type="entry name" value="Winged helix' DNA-binding domain"/>
    <property type="match status" value="1"/>
</dbReference>
<feature type="domain" description="HTH marR-type" evidence="4">
    <location>
        <begin position="26"/>
        <end position="158"/>
    </location>
</feature>
<evidence type="ECO:0000256" key="2">
    <source>
        <dbReference type="ARBA" id="ARBA00023125"/>
    </source>
</evidence>
<dbReference type="PROSITE" id="PS50995">
    <property type="entry name" value="HTH_MARR_2"/>
    <property type="match status" value="1"/>
</dbReference>
<dbReference type="RefSeq" id="WP_013882543.1">
    <property type="nucleotide sequence ID" value="NC_015671.1"/>
</dbReference>
<evidence type="ECO:0000313" key="6">
    <source>
        <dbReference type="Proteomes" id="UP000000485"/>
    </source>
</evidence>
<dbReference type="OrthoDB" id="9804055at2"/>
<dbReference type="HOGENOM" id="CLU_083287_15_1_11"/>
<organism evidence="5 6">
    <name type="scientific">Cellulomonas gilvus (strain ATCC 13127 / NRRL B-14078)</name>
    <name type="common">Cellvibrio gilvus</name>
    <dbReference type="NCBI Taxonomy" id="593907"/>
    <lineage>
        <taxon>Bacteria</taxon>
        <taxon>Bacillati</taxon>
        <taxon>Actinomycetota</taxon>
        <taxon>Actinomycetes</taxon>
        <taxon>Micrococcales</taxon>
        <taxon>Cellulomonadaceae</taxon>
        <taxon>Cellulomonas</taxon>
    </lineage>
</organism>
<dbReference type="InterPro" id="IPR036388">
    <property type="entry name" value="WH-like_DNA-bd_sf"/>
</dbReference>